<evidence type="ECO:0000256" key="11">
    <source>
        <dbReference type="ARBA" id="ARBA00034617"/>
    </source>
</evidence>
<evidence type="ECO:0000256" key="1">
    <source>
        <dbReference type="ARBA" id="ARBA00022722"/>
    </source>
</evidence>
<dbReference type="PANTHER" id="PTHR11070:SF48">
    <property type="entry name" value="ATP-DEPENDENT HELICASE_NUCLEASE SUBUNIT A"/>
    <property type="match status" value="1"/>
</dbReference>
<evidence type="ECO:0000259" key="16">
    <source>
        <dbReference type="PROSITE" id="PS51217"/>
    </source>
</evidence>
<dbReference type="SUPFAM" id="SSF52540">
    <property type="entry name" value="P-loop containing nucleoside triphosphate hydrolases"/>
    <property type="match status" value="1"/>
</dbReference>
<dbReference type="PROSITE" id="PS51198">
    <property type="entry name" value="UVRD_HELICASE_ATP_BIND"/>
    <property type="match status" value="1"/>
</dbReference>
<comment type="subunit">
    <text evidence="13">Heterodimer of AddA and AddB/RexB.</text>
</comment>
<dbReference type="EC" id="3.1.-.-" evidence="13"/>
<dbReference type="InterPro" id="IPR011335">
    <property type="entry name" value="Restrct_endonuc-II-like"/>
</dbReference>
<evidence type="ECO:0000256" key="7">
    <source>
        <dbReference type="ARBA" id="ARBA00022840"/>
    </source>
</evidence>
<dbReference type="Pfam" id="PF13361">
    <property type="entry name" value="UvrD_C"/>
    <property type="match status" value="1"/>
</dbReference>
<keyword evidence="4 13" id="KW-0378">Hydrolase</keyword>
<dbReference type="Proteomes" id="UP000608420">
    <property type="component" value="Unassembled WGS sequence"/>
</dbReference>
<dbReference type="RefSeq" id="WP_188831352.1">
    <property type="nucleotide sequence ID" value="NZ_BMIW01000001.1"/>
</dbReference>
<name>A0ABQ1VN55_9BACL</name>
<dbReference type="Gene3D" id="1.10.274.50">
    <property type="match status" value="1"/>
</dbReference>
<evidence type="ECO:0000259" key="15">
    <source>
        <dbReference type="PROSITE" id="PS51198"/>
    </source>
</evidence>
<accession>A0ABQ1VN55</accession>
<dbReference type="PANTHER" id="PTHR11070">
    <property type="entry name" value="UVRD / RECB / PCRA DNA HELICASE FAMILY MEMBER"/>
    <property type="match status" value="1"/>
</dbReference>
<dbReference type="InterPro" id="IPR000212">
    <property type="entry name" value="DNA_helicase_UvrD/REP"/>
</dbReference>
<dbReference type="Pfam" id="PF12705">
    <property type="entry name" value="PDDEXK_1"/>
    <property type="match status" value="1"/>
</dbReference>
<dbReference type="InterPro" id="IPR014017">
    <property type="entry name" value="DNA_helicase_UvrD-like_C"/>
</dbReference>
<evidence type="ECO:0000256" key="5">
    <source>
        <dbReference type="ARBA" id="ARBA00022806"/>
    </source>
</evidence>
<comment type="catalytic activity">
    <reaction evidence="11 13">
        <text>Couples ATP hydrolysis with the unwinding of duplex DNA by translocating in the 3'-5' direction.</text>
        <dbReference type="EC" id="5.6.2.4"/>
    </reaction>
</comment>
<keyword evidence="10 13" id="KW-0413">Isomerase</keyword>
<evidence type="ECO:0000313" key="18">
    <source>
        <dbReference type="Proteomes" id="UP000608420"/>
    </source>
</evidence>
<evidence type="ECO:0000256" key="13">
    <source>
        <dbReference type="HAMAP-Rule" id="MF_01451"/>
    </source>
</evidence>
<organism evidence="17 18">
    <name type="scientific">Paenibacillus aceti</name>
    <dbReference type="NCBI Taxonomy" id="1820010"/>
    <lineage>
        <taxon>Bacteria</taxon>
        <taxon>Bacillati</taxon>
        <taxon>Bacillota</taxon>
        <taxon>Bacilli</taxon>
        <taxon>Bacillales</taxon>
        <taxon>Paenibacillaceae</taxon>
        <taxon>Paenibacillus</taxon>
    </lineage>
</organism>
<evidence type="ECO:0000256" key="12">
    <source>
        <dbReference type="ARBA" id="ARBA00048988"/>
    </source>
</evidence>
<evidence type="ECO:0000256" key="4">
    <source>
        <dbReference type="ARBA" id="ARBA00022801"/>
    </source>
</evidence>
<dbReference type="Gene3D" id="3.40.50.300">
    <property type="entry name" value="P-loop containing nucleotide triphosphate hydrolases"/>
    <property type="match status" value="4"/>
</dbReference>
<evidence type="ECO:0000256" key="9">
    <source>
        <dbReference type="ARBA" id="ARBA00023204"/>
    </source>
</evidence>
<evidence type="ECO:0000256" key="14">
    <source>
        <dbReference type="PROSITE-ProRule" id="PRU00560"/>
    </source>
</evidence>
<dbReference type="HAMAP" id="MF_01451">
    <property type="entry name" value="AddA"/>
    <property type="match status" value="1"/>
</dbReference>
<dbReference type="Pfam" id="PF00580">
    <property type="entry name" value="UvrD-helicase"/>
    <property type="match status" value="1"/>
</dbReference>
<proteinExistence type="inferred from homology"/>
<dbReference type="GO" id="GO:0004386">
    <property type="term" value="F:helicase activity"/>
    <property type="evidence" value="ECO:0007669"/>
    <property type="project" value="UniProtKB-KW"/>
</dbReference>
<feature type="binding site" evidence="14">
    <location>
        <begin position="30"/>
        <end position="37"/>
    </location>
    <ligand>
        <name>ATP</name>
        <dbReference type="ChEBI" id="CHEBI:30616"/>
    </ligand>
</feature>
<keyword evidence="1 13" id="KW-0540">Nuclease</keyword>
<comment type="cofactor">
    <cofactor evidence="13">
        <name>Mg(2+)</name>
        <dbReference type="ChEBI" id="CHEBI:18420"/>
    </cofactor>
</comment>
<keyword evidence="2 13" id="KW-0547">Nucleotide-binding</keyword>
<feature type="domain" description="UvrD-like helicase ATP-binding" evidence="15">
    <location>
        <begin position="9"/>
        <end position="484"/>
    </location>
</feature>
<dbReference type="EC" id="5.6.2.4" evidence="13"/>
<comment type="catalytic activity">
    <reaction evidence="12 13">
        <text>ATP + H2O = ADP + phosphate + H(+)</text>
        <dbReference type="Rhea" id="RHEA:13065"/>
        <dbReference type="ChEBI" id="CHEBI:15377"/>
        <dbReference type="ChEBI" id="CHEBI:15378"/>
        <dbReference type="ChEBI" id="CHEBI:30616"/>
        <dbReference type="ChEBI" id="CHEBI:43474"/>
        <dbReference type="ChEBI" id="CHEBI:456216"/>
        <dbReference type="EC" id="5.6.2.4"/>
    </reaction>
</comment>
<dbReference type="InterPro" id="IPR014152">
    <property type="entry name" value="AddA"/>
</dbReference>
<evidence type="ECO:0000256" key="8">
    <source>
        <dbReference type="ARBA" id="ARBA00023125"/>
    </source>
</evidence>
<evidence type="ECO:0000256" key="3">
    <source>
        <dbReference type="ARBA" id="ARBA00022763"/>
    </source>
</evidence>
<dbReference type="InterPro" id="IPR011604">
    <property type="entry name" value="PDDEXK-like_dom_sf"/>
</dbReference>
<sequence>MMIPKPQGSFWSDDQWRAITLTGGDILVAAAAGSGKTAVLVERIIRKLSSREHPLDVDRLLVATFTKAAASEMRGRIREALEKELAQDPGNEHLTRQLAMLGRASITTLHSFCMEVIQRYYTLIPLDPGFRIASESETALLRQEVLEQLFEDKYASAEEGNRFLGLVDWFGGERSDDAVFSLVLKLYNFAQSHSWPEHWLSQAAEAFTAPDLATLEDSLWVKSIIRDTELALAGAADLLRQARSIAEAPGGPQPYALTFSEDLDVIGHLLTAVQERPWSELYDVFQTVSFGKLKPCKKDQTDPLLQERAKALREEAKKLVSELQTQLFGRTADAYLNELHQSAPLMKELADLIAEFAARYRTEKTARGWLDFADLEHYCLQILRHPDSSPGNLLPSAAALEYQAQYDEVLLDEYQDTNTVQEDIISLIARTEPGNRFMVGDVKQSIYRFRLAEPGLFLQKYRSYGDEIGESGLRIDLARNFRSRQEVVDAVNMLFRQTMSENAMEIDYDTRAELVYGEGFPDHRGDEYHPELLLIDRSKDNSAAAEHDTAEAADGGEAEELIELEAVQLEARAIAGRIRKLLGEGGQPPLQIYDKQTKAMRPAGFRDMTILLRSTLSWAPVMIEELRREGIPAVAELSQGYFQASEVDTMLSLLQVIDNPLQDIPLAAVLRSPLYGFSEEELAEIRLAAERGHFYEAVLRAAVQGEHENGDIDNPETATSTEGRTELAAKLQRFLGQLRGWRDRAREGELSELIWGIYRDTGYLDWVGGLPGGTQRQANLRALYDRAMQYESATSSRGLFRFLRYIQRLKDNGGDLGAAASNEGQEDAVRIMTIHKSKGLEFPVVFVAGLSRQFNRQDLNAPFLIHKEMGFGPKFVDSELRVSYPTLPNLAIRRRAQMELLAEEMRVLYVALTRPKEKLILVSTVKDLAKSVQNWGGVLEVQAERLPDYVLVRGRCYLDWIGPGLIRHPAAAELRQFGGLPDTVSAALTDDASAWTIRLVSAQEVAAPGQAEAAATGLGEAVEETGLSLLAGVEGAGAEGQSELDRLTAERLNWMYPHSGATHLAAKTSVTEMKTMHHVEEAAANLFAETALKQELNQSAEQLELTLHLRRPRFMEQARLTPTERGTAYHMVMQHLPFDRGSDEALVAELLESLIERQIMTKEQAAAIDPARIAEFWNSPVGQLLDRAEWVKRELPFSYGLSAAEAFPTLAPLEGQYTAAVKGSDRAADSAIAVDSRETAVPDSAMSLSLAVGTNGGRAIPGLDGETVLIQGVVDCLFFVDGKQYLLDYKSDRVLEHRGGVKALAESYRFQLELYAKAIEDITGVPIAEKWLYFIDSGDAVRL</sequence>
<keyword evidence="5 13" id="KW-0347">Helicase</keyword>
<dbReference type="PROSITE" id="PS51217">
    <property type="entry name" value="UVRD_HELICASE_CTER"/>
    <property type="match status" value="1"/>
</dbReference>
<dbReference type="EMBL" id="BMIW01000001">
    <property type="protein sequence ID" value="GGF83207.1"/>
    <property type="molecule type" value="Genomic_DNA"/>
</dbReference>
<keyword evidence="8 13" id="KW-0238">DNA-binding</keyword>
<reference evidence="18" key="1">
    <citation type="journal article" date="2019" name="Int. J. Syst. Evol. Microbiol.">
        <title>The Global Catalogue of Microorganisms (GCM) 10K type strain sequencing project: providing services to taxonomists for standard genome sequencing and annotation.</title>
        <authorList>
            <consortium name="The Broad Institute Genomics Platform"/>
            <consortium name="The Broad Institute Genome Sequencing Center for Infectious Disease"/>
            <person name="Wu L."/>
            <person name="Ma J."/>
        </authorList>
    </citation>
    <scope>NUCLEOTIDE SEQUENCE [LARGE SCALE GENOMIC DNA]</scope>
    <source>
        <strain evidence="18">CGMCC 1.15420</strain>
    </source>
</reference>
<evidence type="ECO:0000256" key="10">
    <source>
        <dbReference type="ARBA" id="ARBA00023235"/>
    </source>
</evidence>
<keyword evidence="3 13" id="KW-0227">DNA damage</keyword>
<dbReference type="NCBIfam" id="TIGR02785">
    <property type="entry name" value="addA_Gpos"/>
    <property type="match status" value="1"/>
</dbReference>
<dbReference type="SUPFAM" id="SSF52980">
    <property type="entry name" value="Restriction endonuclease-like"/>
    <property type="match status" value="1"/>
</dbReference>
<dbReference type="InterPro" id="IPR038726">
    <property type="entry name" value="PDDEXK_AddAB-type"/>
</dbReference>
<comment type="similarity">
    <text evidence="13">Belongs to the helicase family. AddA subfamily.</text>
</comment>
<comment type="caution">
    <text evidence="17">The sequence shown here is derived from an EMBL/GenBank/DDBJ whole genome shotgun (WGS) entry which is preliminary data.</text>
</comment>
<keyword evidence="7 13" id="KW-0067">ATP-binding</keyword>
<evidence type="ECO:0000256" key="6">
    <source>
        <dbReference type="ARBA" id="ARBA00022839"/>
    </source>
</evidence>
<feature type="domain" description="UvrD-like helicase C-terminal" evidence="16">
    <location>
        <begin position="528"/>
        <end position="839"/>
    </location>
</feature>
<dbReference type="InterPro" id="IPR014016">
    <property type="entry name" value="UvrD-like_ATP-bd"/>
</dbReference>
<keyword evidence="18" id="KW-1185">Reference proteome</keyword>
<protein>
    <recommendedName>
        <fullName evidence="13">ATP-dependent helicase/nuclease subunit A</fullName>
        <ecNumber evidence="13">3.1.-.-</ecNumber>
        <ecNumber evidence="13">5.6.2.4</ecNumber>
    </recommendedName>
    <alternativeName>
        <fullName evidence="13">ATP-dependent helicase/nuclease AddA</fullName>
    </alternativeName>
    <alternativeName>
        <fullName evidence="13">DNA 3'-5' helicase AddA</fullName>
    </alternativeName>
</protein>
<gene>
    <name evidence="13 17" type="primary">addA</name>
    <name evidence="17" type="ORF">GCM10010913_00890</name>
</gene>
<keyword evidence="6 13" id="KW-0269">Exonuclease</keyword>
<dbReference type="InterPro" id="IPR027417">
    <property type="entry name" value="P-loop_NTPase"/>
</dbReference>
<evidence type="ECO:0000313" key="17">
    <source>
        <dbReference type="EMBL" id="GGF83207.1"/>
    </source>
</evidence>
<dbReference type="Gene3D" id="3.90.320.10">
    <property type="match status" value="1"/>
</dbReference>
<comment type="function">
    <text evidence="13">The heterodimer acts as both an ATP-dependent DNA helicase and an ATP-dependent, dual-direction single-stranded exonuclease. Recognizes the chi site generating a DNA molecule suitable for the initiation of homologous recombination. The AddA nuclease domain is required for chi fragment generation; this subunit has the helicase and 3' -&gt; 5' nuclease activities.</text>
</comment>
<evidence type="ECO:0000256" key="2">
    <source>
        <dbReference type="ARBA" id="ARBA00022741"/>
    </source>
</evidence>
<keyword evidence="9 13" id="KW-0234">DNA repair</keyword>
<dbReference type="CDD" id="cd17932">
    <property type="entry name" value="DEXQc_UvrD"/>
    <property type="match status" value="1"/>
</dbReference>